<dbReference type="CDD" id="cd00038">
    <property type="entry name" value="CAP_ED"/>
    <property type="match status" value="2"/>
</dbReference>
<dbReference type="InterPro" id="IPR018488">
    <property type="entry name" value="cNMP-bd_CS"/>
</dbReference>
<dbReference type="PANTHER" id="PTHR23011:SF28">
    <property type="entry name" value="CYCLIC NUCLEOTIDE-BINDING DOMAIN CONTAINING PROTEIN"/>
    <property type="match status" value="1"/>
</dbReference>
<organism evidence="2 3">
    <name type="scientific">Apatococcus lobatus</name>
    <dbReference type="NCBI Taxonomy" id="904363"/>
    <lineage>
        <taxon>Eukaryota</taxon>
        <taxon>Viridiplantae</taxon>
        <taxon>Chlorophyta</taxon>
        <taxon>core chlorophytes</taxon>
        <taxon>Trebouxiophyceae</taxon>
        <taxon>Chlorellales</taxon>
        <taxon>Chlorellaceae</taxon>
        <taxon>Apatococcus</taxon>
    </lineage>
</organism>
<dbReference type="PRINTS" id="PR00103">
    <property type="entry name" value="CAMPKINASE"/>
</dbReference>
<dbReference type="AlphaFoldDB" id="A0AAW1S1G6"/>
<dbReference type="Gene3D" id="2.60.120.10">
    <property type="entry name" value="Jelly Rolls"/>
    <property type="match status" value="2"/>
</dbReference>
<gene>
    <name evidence="2" type="ORF">WJX74_000056</name>
</gene>
<evidence type="ECO:0000259" key="1">
    <source>
        <dbReference type="PROSITE" id="PS50042"/>
    </source>
</evidence>
<proteinExistence type="predicted"/>
<sequence>MRRERRLSRASASPAIASSIASAFEQTIASPARSGNKASLTFGGTQQKATQQLVVPSDRRAFHEVLAKEPEERASSELGPILRVLYKIDLTAALTTQLQTDLAKHASFVAYRPAEEIFRQGDIGNLFYIILTGSVSVKIQKVDGAVVARLLEAGQSFGELALLKAGGRRTATIIAAQTTELLTIDGILYGRLLSNVQAKEAADKVHVLSNCSCFRGWEPEQLQALASRMELRKLKHGSVVMKQGDQAAAMFFIKCGRVRVLRCIKSGHIARMLSLDPLLSARYPTTALHEL</sequence>
<accession>A0AAW1S1G6</accession>
<comment type="caution">
    <text evidence="2">The sequence shown here is derived from an EMBL/GenBank/DDBJ whole genome shotgun (WGS) entry which is preliminary data.</text>
</comment>
<dbReference type="InterPro" id="IPR018490">
    <property type="entry name" value="cNMP-bd_dom_sf"/>
</dbReference>
<feature type="domain" description="Cyclic nucleotide-binding" evidence="1">
    <location>
        <begin position="90"/>
        <end position="193"/>
    </location>
</feature>
<keyword evidence="3" id="KW-1185">Reference proteome</keyword>
<dbReference type="Proteomes" id="UP001438707">
    <property type="component" value="Unassembled WGS sequence"/>
</dbReference>
<dbReference type="PROSITE" id="PS50042">
    <property type="entry name" value="CNMP_BINDING_3"/>
    <property type="match status" value="2"/>
</dbReference>
<evidence type="ECO:0000313" key="2">
    <source>
        <dbReference type="EMBL" id="KAK9839899.1"/>
    </source>
</evidence>
<dbReference type="InterPro" id="IPR014710">
    <property type="entry name" value="RmlC-like_jellyroll"/>
</dbReference>
<name>A0AAW1S1G6_9CHLO</name>
<protein>
    <recommendedName>
        <fullName evidence="1">Cyclic nucleotide-binding domain-containing protein</fullName>
    </recommendedName>
</protein>
<dbReference type="PROSITE" id="PS00889">
    <property type="entry name" value="CNMP_BINDING_2"/>
    <property type="match status" value="1"/>
</dbReference>
<dbReference type="InterPro" id="IPR000595">
    <property type="entry name" value="cNMP-bd_dom"/>
</dbReference>
<evidence type="ECO:0000313" key="3">
    <source>
        <dbReference type="Proteomes" id="UP001438707"/>
    </source>
</evidence>
<dbReference type="PANTHER" id="PTHR23011">
    <property type="entry name" value="CYCLIC NUCLEOTIDE-BINDING DOMAIN CONTAINING PROTEIN"/>
    <property type="match status" value="1"/>
</dbReference>
<dbReference type="SMART" id="SM00100">
    <property type="entry name" value="cNMP"/>
    <property type="match status" value="1"/>
</dbReference>
<feature type="domain" description="Cyclic nucleotide-binding" evidence="1">
    <location>
        <begin position="213"/>
        <end position="262"/>
    </location>
</feature>
<dbReference type="SUPFAM" id="SSF51206">
    <property type="entry name" value="cAMP-binding domain-like"/>
    <property type="match status" value="2"/>
</dbReference>
<dbReference type="Pfam" id="PF00027">
    <property type="entry name" value="cNMP_binding"/>
    <property type="match status" value="1"/>
</dbReference>
<reference evidence="2 3" key="1">
    <citation type="journal article" date="2024" name="Nat. Commun.">
        <title>Phylogenomics reveals the evolutionary origins of lichenization in chlorophyte algae.</title>
        <authorList>
            <person name="Puginier C."/>
            <person name="Libourel C."/>
            <person name="Otte J."/>
            <person name="Skaloud P."/>
            <person name="Haon M."/>
            <person name="Grisel S."/>
            <person name="Petersen M."/>
            <person name="Berrin J.G."/>
            <person name="Delaux P.M."/>
            <person name="Dal Grande F."/>
            <person name="Keller J."/>
        </authorList>
    </citation>
    <scope>NUCLEOTIDE SEQUENCE [LARGE SCALE GENOMIC DNA]</scope>
    <source>
        <strain evidence="2 3">SAG 2145</strain>
    </source>
</reference>
<dbReference type="EMBL" id="JALJOS010000004">
    <property type="protein sequence ID" value="KAK9839899.1"/>
    <property type="molecule type" value="Genomic_DNA"/>
</dbReference>